<reference evidence="1 2" key="1">
    <citation type="journal article" date="2023" name="BMC Biol.">
        <title>The compact genome of the sponge Oopsacas minuta (Hexactinellida) is lacking key metazoan core genes.</title>
        <authorList>
            <person name="Santini S."/>
            <person name="Schenkelaars Q."/>
            <person name="Jourda C."/>
            <person name="Duchesne M."/>
            <person name="Belahbib H."/>
            <person name="Rocher C."/>
            <person name="Selva M."/>
            <person name="Riesgo A."/>
            <person name="Vervoort M."/>
            <person name="Leys S.P."/>
            <person name="Kodjabachian L."/>
            <person name="Le Bivic A."/>
            <person name="Borchiellini C."/>
            <person name="Claverie J.M."/>
            <person name="Renard E."/>
        </authorList>
    </citation>
    <scope>NUCLEOTIDE SEQUENCE [LARGE SCALE GENOMIC DNA]</scope>
    <source>
        <strain evidence="1">SPO-2</strain>
    </source>
</reference>
<sequence>MVDAISIVHLTTKSYFLYKIVSSIALPKLVEYMTGECGFSYVLSSFIQNNPFEHHFGVFTQMSGSNYDFSVYQVLESKRVLNWPNILNFYHRKNDDRKDRGFFIELSVHFESTRIWVGRAYYNRLEELPQRPMC</sequence>
<dbReference type="Proteomes" id="UP001165289">
    <property type="component" value="Unassembled WGS sequence"/>
</dbReference>
<keyword evidence="2" id="KW-1185">Reference proteome</keyword>
<accession>A0AAV7JBL6</accession>
<dbReference type="EMBL" id="JAKMXF010000363">
    <property type="protein sequence ID" value="KAI6646091.1"/>
    <property type="molecule type" value="Genomic_DNA"/>
</dbReference>
<protein>
    <submittedName>
        <fullName evidence="1">Uncharacterized protein</fullName>
    </submittedName>
</protein>
<evidence type="ECO:0000313" key="1">
    <source>
        <dbReference type="EMBL" id="KAI6646091.1"/>
    </source>
</evidence>
<evidence type="ECO:0000313" key="2">
    <source>
        <dbReference type="Proteomes" id="UP001165289"/>
    </source>
</evidence>
<proteinExistence type="predicted"/>
<gene>
    <name evidence="1" type="ORF">LOD99_9538</name>
</gene>
<comment type="caution">
    <text evidence="1">The sequence shown here is derived from an EMBL/GenBank/DDBJ whole genome shotgun (WGS) entry which is preliminary data.</text>
</comment>
<dbReference type="AlphaFoldDB" id="A0AAV7JBL6"/>
<organism evidence="1 2">
    <name type="scientific">Oopsacas minuta</name>
    <dbReference type="NCBI Taxonomy" id="111878"/>
    <lineage>
        <taxon>Eukaryota</taxon>
        <taxon>Metazoa</taxon>
        <taxon>Porifera</taxon>
        <taxon>Hexactinellida</taxon>
        <taxon>Hexasterophora</taxon>
        <taxon>Lyssacinosida</taxon>
        <taxon>Leucopsacidae</taxon>
        <taxon>Oopsacas</taxon>
    </lineage>
</organism>
<name>A0AAV7JBL6_9METZ</name>